<dbReference type="PANTHER" id="PTHR33540:SF2">
    <property type="entry name" value="TRNA THREONYLCARBAMOYLADENOSINE BIOSYNTHESIS PROTEIN TSAE"/>
    <property type="match status" value="1"/>
</dbReference>
<evidence type="ECO:0000256" key="5">
    <source>
        <dbReference type="ARBA" id="ARBA00022694"/>
    </source>
</evidence>
<name>A0A5S9MXJ7_9GAMM</name>
<keyword evidence="8" id="KW-0067">ATP-binding</keyword>
<evidence type="ECO:0000256" key="3">
    <source>
        <dbReference type="ARBA" id="ARBA00019010"/>
    </source>
</evidence>
<dbReference type="Pfam" id="PF02367">
    <property type="entry name" value="TsaE"/>
    <property type="match status" value="1"/>
</dbReference>
<dbReference type="GO" id="GO:0005524">
    <property type="term" value="F:ATP binding"/>
    <property type="evidence" value="ECO:0007669"/>
    <property type="project" value="UniProtKB-KW"/>
</dbReference>
<dbReference type="SUPFAM" id="SSF52540">
    <property type="entry name" value="P-loop containing nucleoside triphosphate hydrolases"/>
    <property type="match status" value="1"/>
</dbReference>
<dbReference type="Proteomes" id="UP000435877">
    <property type="component" value="Unassembled WGS sequence"/>
</dbReference>
<evidence type="ECO:0000313" key="14">
    <source>
        <dbReference type="Proteomes" id="UP000439591"/>
    </source>
</evidence>
<dbReference type="GO" id="GO:0046872">
    <property type="term" value="F:metal ion binding"/>
    <property type="evidence" value="ECO:0007669"/>
    <property type="project" value="UniProtKB-KW"/>
</dbReference>
<keyword evidence="13" id="KW-1185">Reference proteome</keyword>
<accession>A0A5S9MXJ7</accession>
<keyword evidence="4" id="KW-0963">Cytoplasm</keyword>
<gene>
    <name evidence="11" type="primary">tsaE</name>
    <name evidence="11" type="ORF">IHBHHGIJ_00359</name>
    <name evidence="12" type="ORF">KFEGEMFD_00791</name>
</gene>
<keyword evidence="7" id="KW-0547">Nucleotide-binding</keyword>
<dbReference type="InterPro" id="IPR003442">
    <property type="entry name" value="T6A_TsaE"/>
</dbReference>
<keyword evidence="6" id="KW-0479">Metal-binding</keyword>
<comment type="similarity">
    <text evidence="2">Belongs to the TsaE family.</text>
</comment>
<keyword evidence="9" id="KW-0460">Magnesium</keyword>
<sequence>MAAGELIAKAMRGGAVVYLEGQLGAGKTTFCRGVLRAFGYNGPVKSPTYTLVEPYENLRREGEPEQATAVSVYHFDLYRLGDPEELEYMGIRDYFDHGAICLIEWPQRGSGFLPSADIMVSIEPQGTGRLLAARGVTLRGQQILAQLSEYEAN</sequence>
<dbReference type="NCBIfam" id="TIGR00150">
    <property type="entry name" value="T6A_YjeE"/>
    <property type="match status" value="1"/>
</dbReference>
<reference evidence="13 14" key="1">
    <citation type="submission" date="2019-11" db="EMBL/GenBank/DDBJ databases">
        <authorList>
            <person name="Holert J."/>
        </authorList>
    </citation>
    <scope>NUCLEOTIDE SEQUENCE [LARGE SCALE GENOMIC DNA]</scope>
    <source>
        <strain evidence="12">BC3_2A</strain>
        <strain evidence="11">SB11_1A</strain>
    </source>
</reference>
<protein>
    <recommendedName>
        <fullName evidence="3">tRNA threonylcarbamoyladenosine biosynthesis protein TsaE</fullName>
    </recommendedName>
    <alternativeName>
        <fullName evidence="10">t(6)A37 threonylcarbamoyladenosine biosynthesis protein TsaE</fullName>
    </alternativeName>
</protein>
<dbReference type="EMBL" id="CACSIK010000001">
    <property type="protein sequence ID" value="CAA0081878.1"/>
    <property type="molecule type" value="Genomic_DNA"/>
</dbReference>
<organism evidence="11 13">
    <name type="scientific">Zhongshania aliphaticivorans</name>
    <dbReference type="NCBI Taxonomy" id="1470434"/>
    <lineage>
        <taxon>Bacteria</taxon>
        <taxon>Pseudomonadati</taxon>
        <taxon>Pseudomonadota</taxon>
        <taxon>Gammaproteobacteria</taxon>
        <taxon>Cellvibrionales</taxon>
        <taxon>Spongiibacteraceae</taxon>
        <taxon>Zhongshania</taxon>
    </lineage>
</organism>
<evidence type="ECO:0000256" key="2">
    <source>
        <dbReference type="ARBA" id="ARBA00007599"/>
    </source>
</evidence>
<evidence type="ECO:0000256" key="7">
    <source>
        <dbReference type="ARBA" id="ARBA00022741"/>
    </source>
</evidence>
<comment type="subcellular location">
    <subcellularLocation>
        <location evidence="1">Cytoplasm</location>
    </subcellularLocation>
</comment>
<dbReference type="InterPro" id="IPR027417">
    <property type="entry name" value="P-loop_NTPase"/>
</dbReference>
<evidence type="ECO:0000256" key="9">
    <source>
        <dbReference type="ARBA" id="ARBA00022842"/>
    </source>
</evidence>
<proteinExistence type="inferred from homology"/>
<dbReference type="GO" id="GO:0002949">
    <property type="term" value="P:tRNA threonylcarbamoyladenosine modification"/>
    <property type="evidence" value="ECO:0007669"/>
    <property type="project" value="InterPro"/>
</dbReference>
<dbReference type="PANTHER" id="PTHR33540">
    <property type="entry name" value="TRNA THREONYLCARBAMOYLADENOSINE BIOSYNTHESIS PROTEIN TSAE"/>
    <property type="match status" value="1"/>
</dbReference>
<evidence type="ECO:0000313" key="11">
    <source>
        <dbReference type="EMBL" id="CAA0081878.1"/>
    </source>
</evidence>
<evidence type="ECO:0000256" key="8">
    <source>
        <dbReference type="ARBA" id="ARBA00022840"/>
    </source>
</evidence>
<evidence type="ECO:0000256" key="1">
    <source>
        <dbReference type="ARBA" id="ARBA00004496"/>
    </source>
</evidence>
<evidence type="ECO:0000313" key="12">
    <source>
        <dbReference type="EMBL" id="CAA0084701.1"/>
    </source>
</evidence>
<evidence type="ECO:0000313" key="13">
    <source>
        <dbReference type="Proteomes" id="UP000435877"/>
    </source>
</evidence>
<dbReference type="GO" id="GO:0005737">
    <property type="term" value="C:cytoplasm"/>
    <property type="evidence" value="ECO:0007669"/>
    <property type="project" value="UniProtKB-SubCell"/>
</dbReference>
<evidence type="ECO:0000256" key="10">
    <source>
        <dbReference type="ARBA" id="ARBA00032441"/>
    </source>
</evidence>
<dbReference type="EMBL" id="CACSIM010000001">
    <property type="protein sequence ID" value="CAA0084701.1"/>
    <property type="molecule type" value="Genomic_DNA"/>
</dbReference>
<dbReference type="Proteomes" id="UP000439591">
    <property type="component" value="Unassembled WGS sequence"/>
</dbReference>
<dbReference type="Gene3D" id="3.40.50.300">
    <property type="entry name" value="P-loop containing nucleotide triphosphate hydrolases"/>
    <property type="match status" value="1"/>
</dbReference>
<evidence type="ECO:0000256" key="6">
    <source>
        <dbReference type="ARBA" id="ARBA00022723"/>
    </source>
</evidence>
<dbReference type="AlphaFoldDB" id="A0A5S9MXJ7"/>
<keyword evidence="5" id="KW-0819">tRNA processing</keyword>
<evidence type="ECO:0000256" key="4">
    <source>
        <dbReference type="ARBA" id="ARBA00022490"/>
    </source>
</evidence>